<protein>
    <submittedName>
        <fullName evidence="1">Uncharacterized protein</fullName>
    </submittedName>
</protein>
<sequence length="73" mass="8925">MTHYDHFEREDELTRMTARQEHIVDEQYRMEQEARREEQADNEPFLCRTCHDPIDDDGDEDHDQCLECRLETP</sequence>
<dbReference type="AlphaFoldDB" id="A0A0F8YXH0"/>
<comment type="caution">
    <text evidence="1">The sequence shown here is derived from an EMBL/GenBank/DDBJ whole genome shotgun (WGS) entry which is preliminary data.</text>
</comment>
<gene>
    <name evidence="1" type="ORF">LCGC14_3041290</name>
</gene>
<name>A0A0F8YXH0_9ZZZZ</name>
<evidence type="ECO:0000313" key="1">
    <source>
        <dbReference type="EMBL" id="KKK58749.1"/>
    </source>
</evidence>
<organism evidence="1">
    <name type="scientific">marine sediment metagenome</name>
    <dbReference type="NCBI Taxonomy" id="412755"/>
    <lineage>
        <taxon>unclassified sequences</taxon>
        <taxon>metagenomes</taxon>
        <taxon>ecological metagenomes</taxon>
    </lineage>
</organism>
<reference evidence="1" key="1">
    <citation type="journal article" date="2015" name="Nature">
        <title>Complex archaea that bridge the gap between prokaryotes and eukaryotes.</title>
        <authorList>
            <person name="Spang A."/>
            <person name="Saw J.H."/>
            <person name="Jorgensen S.L."/>
            <person name="Zaremba-Niedzwiedzka K."/>
            <person name="Martijn J."/>
            <person name="Lind A.E."/>
            <person name="van Eijk R."/>
            <person name="Schleper C."/>
            <person name="Guy L."/>
            <person name="Ettema T.J."/>
        </authorList>
    </citation>
    <scope>NUCLEOTIDE SEQUENCE</scope>
</reference>
<dbReference type="EMBL" id="LAZR01063819">
    <property type="protein sequence ID" value="KKK58749.1"/>
    <property type="molecule type" value="Genomic_DNA"/>
</dbReference>
<accession>A0A0F8YXH0</accession>
<proteinExistence type="predicted"/>